<accession>A0ABT2ZFZ7</accession>
<organism evidence="1 2">
    <name type="scientific">Albidovulum marisflavi</name>
    <dbReference type="NCBI Taxonomy" id="2984159"/>
    <lineage>
        <taxon>Bacteria</taxon>
        <taxon>Pseudomonadati</taxon>
        <taxon>Pseudomonadota</taxon>
        <taxon>Alphaproteobacteria</taxon>
        <taxon>Rhodobacterales</taxon>
        <taxon>Paracoccaceae</taxon>
        <taxon>Albidovulum</taxon>
    </lineage>
</organism>
<name>A0ABT2ZFZ7_9RHOB</name>
<dbReference type="RefSeq" id="WP_263735688.1">
    <property type="nucleotide sequence ID" value="NZ_JAOWKY010000004.1"/>
</dbReference>
<evidence type="ECO:0000313" key="2">
    <source>
        <dbReference type="Proteomes" id="UP001652542"/>
    </source>
</evidence>
<dbReference type="SUPFAM" id="SSF56935">
    <property type="entry name" value="Porins"/>
    <property type="match status" value="1"/>
</dbReference>
<proteinExistence type="predicted"/>
<keyword evidence="2" id="KW-1185">Reference proteome</keyword>
<gene>
    <name evidence="1" type="ORF">OEW28_15415</name>
</gene>
<reference evidence="1 2" key="1">
    <citation type="submission" date="2022-10" db="EMBL/GenBank/DDBJ databases">
        <title>Defluviimonas sp. nov., isolated from ocean surface water.</title>
        <authorList>
            <person name="He W."/>
            <person name="Wang L."/>
            <person name="Zhang D.-F."/>
        </authorList>
    </citation>
    <scope>NUCLEOTIDE SEQUENCE [LARGE SCALE GENOMIC DNA]</scope>
    <source>
        <strain evidence="1 2">WL0002</strain>
    </source>
</reference>
<evidence type="ECO:0008006" key="3">
    <source>
        <dbReference type="Google" id="ProtNLM"/>
    </source>
</evidence>
<evidence type="ECO:0000313" key="1">
    <source>
        <dbReference type="EMBL" id="MCV2870019.1"/>
    </source>
</evidence>
<sequence>MLLSIAAFSPVAAQAQSLPDGINLSGEVEIEGLSSSGDKETLYYGDLDASFDLGASGLGFDLGFLGVSDGSDSESAIFAALTYGTQHGKFSVGMPRNALRDFTRMPDIGGVKYLSLATAPFTNGLVEDVILFGDADQLGARYDGDYGNLKVAVSYHDFDDFDASATDIAASYESGIYFVTGGVEFLNGSGSDANIFHVEAGAQADYYSAGIGFTTSDDVLPDATMAWASYSALPNTDLTVSLMDVDGTTIYGLSGEWRFLNYSRVQLGVADSTDGDAIWDASIGLRF</sequence>
<dbReference type="EMBL" id="JAOWKY010000004">
    <property type="protein sequence ID" value="MCV2870019.1"/>
    <property type="molecule type" value="Genomic_DNA"/>
</dbReference>
<dbReference type="Proteomes" id="UP001652542">
    <property type="component" value="Unassembled WGS sequence"/>
</dbReference>
<protein>
    <recommendedName>
        <fullName evidence="3">Porin</fullName>
    </recommendedName>
</protein>
<comment type="caution">
    <text evidence="1">The sequence shown here is derived from an EMBL/GenBank/DDBJ whole genome shotgun (WGS) entry which is preliminary data.</text>
</comment>